<reference evidence="2" key="1">
    <citation type="journal article" date="2019" name="Int. J. Syst. Evol. Microbiol.">
        <title>The Global Catalogue of Microorganisms (GCM) 10K type strain sequencing project: providing services to taxonomists for standard genome sequencing and annotation.</title>
        <authorList>
            <consortium name="The Broad Institute Genomics Platform"/>
            <consortium name="The Broad Institute Genome Sequencing Center for Infectious Disease"/>
            <person name="Wu L."/>
            <person name="Ma J."/>
        </authorList>
    </citation>
    <scope>NUCLEOTIDE SEQUENCE [LARGE SCALE GENOMIC DNA]</scope>
    <source>
        <strain evidence="2">JCM 16924</strain>
    </source>
</reference>
<sequence length="67" mass="7024">MSEPTDETEIDVSRFNAQEVACLSEHLLGRLATTGTSGKPHVVPNRRLKVNAQPALVGEVLGSGAPA</sequence>
<name>A0ABP7RN25_9ACTN</name>
<evidence type="ECO:0000313" key="1">
    <source>
        <dbReference type="EMBL" id="GAA3999891.1"/>
    </source>
</evidence>
<accession>A0ABP7RN25</accession>
<dbReference type="EMBL" id="BAAAZX010000011">
    <property type="protein sequence ID" value="GAA3999891.1"/>
    <property type="molecule type" value="Genomic_DNA"/>
</dbReference>
<proteinExistence type="predicted"/>
<organism evidence="1 2">
    <name type="scientific">Streptomyces plumbiresistens</name>
    <dbReference type="NCBI Taxonomy" id="511811"/>
    <lineage>
        <taxon>Bacteria</taxon>
        <taxon>Bacillati</taxon>
        <taxon>Actinomycetota</taxon>
        <taxon>Actinomycetes</taxon>
        <taxon>Kitasatosporales</taxon>
        <taxon>Streptomycetaceae</taxon>
        <taxon>Streptomyces</taxon>
    </lineage>
</organism>
<keyword evidence="2" id="KW-1185">Reference proteome</keyword>
<dbReference type="Proteomes" id="UP001500456">
    <property type="component" value="Unassembled WGS sequence"/>
</dbReference>
<gene>
    <name evidence="1" type="ORF">GCM10022232_42290</name>
</gene>
<protein>
    <submittedName>
        <fullName evidence="1">Uncharacterized protein</fullName>
    </submittedName>
</protein>
<evidence type="ECO:0000313" key="2">
    <source>
        <dbReference type="Proteomes" id="UP001500456"/>
    </source>
</evidence>
<comment type="caution">
    <text evidence="1">The sequence shown here is derived from an EMBL/GenBank/DDBJ whole genome shotgun (WGS) entry which is preliminary data.</text>
</comment>